<accession>A0A914R8D8</accession>
<name>A0A914R8D8_PAREQ</name>
<evidence type="ECO:0000313" key="2">
    <source>
        <dbReference type="WBParaSite" id="PEQ_0000096001-mRNA-1"/>
    </source>
</evidence>
<dbReference type="WBParaSite" id="PEQ_0000096001-mRNA-1">
    <property type="protein sequence ID" value="PEQ_0000096001-mRNA-1"/>
    <property type="gene ID" value="PEQ_0000096001"/>
</dbReference>
<reference evidence="2" key="1">
    <citation type="submission" date="2022-11" db="UniProtKB">
        <authorList>
            <consortium name="WormBaseParasite"/>
        </authorList>
    </citation>
    <scope>IDENTIFICATION</scope>
</reference>
<dbReference type="Proteomes" id="UP000887564">
    <property type="component" value="Unplaced"/>
</dbReference>
<evidence type="ECO:0000313" key="1">
    <source>
        <dbReference type="Proteomes" id="UP000887564"/>
    </source>
</evidence>
<keyword evidence="1" id="KW-1185">Reference proteome</keyword>
<proteinExistence type="predicted"/>
<sequence>MHRKRSFQQKEKAPSSLSMNRSLRGKSVLLALKLYCTICWNESALDVLVW</sequence>
<protein>
    <submittedName>
        <fullName evidence="2">Uncharacterized protein</fullName>
    </submittedName>
</protein>
<organism evidence="1 2">
    <name type="scientific">Parascaris equorum</name>
    <name type="common">Equine roundworm</name>
    <dbReference type="NCBI Taxonomy" id="6256"/>
    <lineage>
        <taxon>Eukaryota</taxon>
        <taxon>Metazoa</taxon>
        <taxon>Ecdysozoa</taxon>
        <taxon>Nematoda</taxon>
        <taxon>Chromadorea</taxon>
        <taxon>Rhabditida</taxon>
        <taxon>Spirurina</taxon>
        <taxon>Ascaridomorpha</taxon>
        <taxon>Ascaridoidea</taxon>
        <taxon>Ascarididae</taxon>
        <taxon>Parascaris</taxon>
    </lineage>
</organism>
<dbReference type="AlphaFoldDB" id="A0A914R8D8"/>